<organism evidence="1 2">
    <name type="scientific">Mycena rosella</name>
    <name type="common">Pink bonnet</name>
    <name type="synonym">Agaricus rosellus</name>
    <dbReference type="NCBI Taxonomy" id="1033263"/>
    <lineage>
        <taxon>Eukaryota</taxon>
        <taxon>Fungi</taxon>
        <taxon>Dikarya</taxon>
        <taxon>Basidiomycota</taxon>
        <taxon>Agaricomycotina</taxon>
        <taxon>Agaricomycetes</taxon>
        <taxon>Agaricomycetidae</taxon>
        <taxon>Agaricales</taxon>
        <taxon>Marasmiineae</taxon>
        <taxon>Mycenaceae</taxon>
        <taxon>Mycena</taxon>
    </lineage>
</organism>
<keyword evidence="2" id="KW-1185">Reference proteome</keyword>
<comment type="caution">
    <text evidence="1">The sequence shown here is derived from an EMBL/GenBank/DDBJ whole genome shotgun (WGS) entry which is preliminary data.</text>
</comment>
<dbReference type="AlphaFoldDB" id="A0AAD7GC21"/>
<gene>
    <name evidence="1" type="ORF">B0H17DRAFT_1300643</name>
</gene>
<evidence type="ECO:0000313" key="1">
    <source>
        <dbReference type="EMBL" id="KAJ7687481.1"/>
    </source>
</evidence>
<evidence type="ECO:0000313" key="2">
    <source>
        <dbReference type="Proteomes" id="UP001221757"/>
    </source>
</evidence>
<dbReference type="Proteomes" id="UP001221757">
    <property type="component" value="Unassembled WGS sequence"/>
</dbReference>
<proteinExistence type="predicted"/>
<dbReference type="EMBL" id="JARKIE010000087">
    <property type="protein sequence ID" value="KAJ7687481.1"/>
    <property type="molecule type" value="Genomic_DNA"/>
</dbReference>
<name>A0AAD7GC21_MYCRO</name>
<protein>
    <submittedName>
        <fullName evidence="1">Uncharacterized protein</fullName>
    </submittedName>
</protein>
<reference evidence="1" key="1">
    <citation type="submission" date="2023-03" db="EMBL/GenBank/DDBJ databases">
        <title>Massive genome expansion in bonnet fungi (Mycena s.s.) driven by repeated elements and novel gene families across ecological guilds.</title>
        <authorList>
            <consortium name="Lawrence Berkeley National Laboratory"/>
            <person name="Harder C.B."/>
            <person name="Miyauchi S."/>
            <person name="Viragh M."/>
            <person name="Kuo A."/>
            <person name="Thoen E."/>
            <person name="Andreopoulos B."/>
            <person name="Lu D."/>
            <person name="Skrede I."/>
            <person name="Drula E."/>
            <person name="Henrissat B."/>
            <person name="Morin E."/>
            <person name="Kohler A."/>
            <person name="Barry K."/>
            <person name="LaButti K."/>
            <person name="Morin E."/>
            <person name="Salamov A."/>
            <person name="Lipzen A."/>
            <person name="Mereny Z."/>
            <person name="Hegedus B."/>
            <person name="Baldrian P."/>
            <person name="Stursova M."/>
            <person name="Weitz H."/>
            <person name="Taylor A."/>
            <person name="Grigoriev I.V."/>
            <person name="Nagy L.G."/>
            <person name="Martin F."/>
            <person name="Kauserud H."/>
        </authorList>
    </citation>
    <scope>NUCLEOTIDE SEQUENCE</scope>
    <source>
        <strain evidence="1">CBHHK067</strain>
    </source>
</reference>
<accession>A0AAD7GC21</accession>
<sequence>MGILQHTRRMAAPLADVITEKMILNGGTHTDGPRSRQIYAYWLNSNTSAEAIVVNNLLPEQRKEEKETGEFPFRTRPCEFNGPSLTRDYHGGVAVFCEEIADGIAIVGVAGAGRRGGDAYGGGDGVVRRYIDTGRVELLRRHNIHCAVAGR</sequence>